<evidence type="ECO:0008006" key="3">
    <source>
        <dbReference type="Google" id="ProtNLM"/>
    </source>
</evidence>
<dbReference type="InterPro" id="IPR014729">
    <property type="entry name" value="Rossmann-like_a/b/a_fold"/>
</dbReference>
<name>A0A832UWA4_9ARCH</name>
<keyword evidence="2" id="KW-1185">Reference proteome</keyword>
<sequence>MKAIVLYSGGRDSSLVAHLLDHFGYEVKLITANAGIVKNSWKTAAKAGKILGFKHEVLKISREIIKRAAEIAEEDGFPLHAVNYAHKQVLEVIAQKYRKKFPTIADGTRRDDRTPKLTYQEMQSLEDRYGIAYFAPLLGFGHKTINHLSKQIFNYKEIYAGSQPTAEYETEIRAVLRKMEKGLDKKIFPKKHFHSVITGWRKEYKPRCA</sequence>
<comment type="caution">
    <text evidence="1">The sequence shown here is derived from an EMBL/GenBank/DDBJ whole genome shotgun (WGS) entry which is preliminary data.</text>
</comment>
<evidence type="ECO:0000313" key="1">
    <source>
        <dbReference type="EMBL" id="HIK00955.1"/>
    </source>
</evidence>
<dbReference type="Proteomes" id="UP000646946">
    <property type="component" value="Unassembled WGS sequence"/>
</dbReference>
<accession>A0A832UWA4</accession>
<dbReference type="EMBL" id="DVAB01000049">
    <property type="protein sequence ID" value="HIK00955.1"/>
    <property type="molecule type" value="Genomic_DNA"/>
</dbReference>
<dbReference type="InterPro" id="IPR055834">
    <property type="entry name" value="DUF7411"/>
</dbReference>
<dbReference type="Pfam" id="PF24167">
    <property type="entry name" value="DUF7411"/>
    <property type="match status" value="1"/>
</dbReference>
<proteinExistence type="predicted"/>
<organism evidence="1 2">
    <name type="scientific">Candidatus Naiadarchaeum limnaeum</name>
    <dbReference type="NCBI Taxonomy" id="2756139"/>
    <lineage>
        <taxon>Archaea</taxon>
        <taxon>Candidatus Undinarchaeota</taxon>
        <taxon>Candidatus Undinarchaeia</taxon>
        <taxon>Candidatus Naiadarchaeales</taxon>
        <taxon>Candidatus Naiadarchaeaceae</taxon>
        <taxon>Candidatus Naiadarchaeum</taxon>
    </lineage>
</organism>
<reference evidence="1 2" key="1">
    <citation type="journal article" name="Nat. Commun.">
        <title>Undinarchaeota illuminate DPANN phylogeny and the impact of gene transfer on archaeal evolution.</title>
        <authorList>
            <person name="Dombrowski N."/>
            <person name="Williams T.A."/>
            <person name="Sun J."/>
            <person name="Woodcroft B.J."/>
            <person name="Lee J.H."/>
            <person name="Minh B.Q."/>
            <person name="Rinke C."/>
            <person name="Spang A."/>
        </authorList>
    </citation>
    <scope>NUCLEOTIDE SEQUENCE [LARGE SCALE GENOMIC DNA]</scope>
    <source>
        <strain evidence="1">MAG_bin1129</strain>
    </source>
</reference>
<dbReference type="Gene3D" id="3.40.50.620">
    <property type="entry name" value="HUPs"/>
    <property type="match status" value="1"/>
</dbReference>
<evidence type="ECO:0000313" key="2">
    <source>
        <dbReference type="Proteomes" id="UP000646946"/>
    </source>
</evidence>
<dbReference type="SUPFAM" id="SSF52402">
    <property type="entry name" value="Adenine nucleotide alpha hydrolases-like"/>
    <property type="match status" value="1"/>
</dbReference>
<gene>
    <name evidence="1" type="ORF">H1016_05485</name>
</gene>
<dbReference type="AlphaFoldDB" id="A0A832UWA4"/>
<dbReference type="NCBIfam" id="NF011155">
    <property type="entry name" value="PRK14561.1"/>
    <property type="match status" value="1"/>
</dbReference>
<protein>
    <recommendedName>
        <fullName evidence="3">Asparagine synthetase domain-containing protein</fullName>
    </recommendedName>
</protein>